<proteinExistence type="inferred from homology"/>
<dbReference type="InterPro" id="IPR050466">
    <property type="entry name" value="Carboxylest/Gibb_receptor"/>
</dbReference>
<dbReference type="SUPFAM" id="SSF53474">
    <property type="entry name" value="alpha/beta-Hydrolases"/>
    <property type="match status" value="1"/>
</dbReference>
<dbReference type="Proteomes" id="UP001174677">
    <property type="component" value="Chromosome 7"/>
</dbReference>
<sequence length="304" mass="33884">MESNTMEIAHEFLPFFRVYKDGRVERLQGTETMPPSIDPKVGVQSMDSLVSQQHTLHARLFLPIATKQNHKLPVIIYIHGGAFCVQSPFSPTYYTHLTSLVRNAHVLVVAIQYRRAPEHPLPFAYEDAWEAIKWVASHVNRDGPETWLNQHADFEKVFLVGDSAGANIAHNMGIRFGVGELGLKIIGMVLVHPYFATSDDKGEFLEYIFPSMEGLSDPRINPGGGGVDLEKLGCRRRLLVCIAEGDSLRDRGVSYYEAVKKSGWGGVVDIVETAGEGHVFHLVKPNCDKANILTEQIVSFINQD</sequence>
<comment type="caution">
    <text evidence="3">The sequence shown here is derived from an EMBL/GenBank/DDBJ whole genome shotgun (WGS) entry which is preliminary data.</text>
</comment>
<dbReference type="EMBL" id="JARPOI010000007">
    <property type="protein sequence ID" value="KAJ9176718.1"/>
    <property type="molecule type" value="Genomic_DNA"/>
</dbReference>
<gene>
    <name evidence="3" type="ORF">P3X46_012000</name>
</gene>
<keyword evidence="4" id="KW-1185">Reference proteome</keyword>
<reference evidence="3" key="1">
    <citation type="journal article" date="2023" name="Plant Biotechnol. J.">
        <title>Chromosome-level wild Hevea brasiliensis genome provides new tools for genomic-assisted breeding and valuable loci to elevate rubber yield.</title>
        <authorList>
            <person name="Cheng H."/>
            <person name="Song X."/>
            <person name="Hu Y."/>
            <person name="Wu T."/>
            <person name="Yang Q."/>
            <person name="An Z."/>
            <person name="Feng S."/>
            <person name="Deng Z."/>
            <person name="Wu W."/>
            <person name="Zeng X."/>
            <person name="Tu M."/>
            <person name="Wang X."/>
            <person name="Huang H."/>
        </authorList>
    </citation>
    <scope>NUCLEOTIDE SEQUENCE</scope>
    <source>
        <strain evidence="3">MT/VB/25A 57/8</strain>
    </source>
</reference>
<organism evidence="3 4">
    <name type="scientific">Hevea brasiliensis</name>
    <name type="common">Para rubber tree</name>
    <name type="synonym">Siphonia brasiliensis</name>
    <dbReference type="NCBI Taxonomy" id="3981"/>
    <lineage>
        <taxon>Eukaryota</taxon>
        <taxon>Viridiplantae</taxon>
        <taxon>Streptophyta</taxon>
        <taxon>Embryophyta</taxon>
        <taxon>Tracheophyta</taxon>
        <taxon>Spermatophyta</taxon>
        <taxon>Magnoliopsida</taxon>
        <taxon>eudicotyledons</taxon>
        <taxon>Gunneridae</taxon>
        <taxon>Pentapetalae</taxon>
        <taxon>rosids</taxon>
        <taxon>fabids</taxon>
        <taxon>Malpighiales</taxon>
        <taxon>Euphorbiaceae</taxon>
        <taxon>Crotonoideae</taxon>
        <taxon>Micrandreae</taxon>
        <taxon>Hevea</taxon>
    </lineage>
</organism>
<dbReference type="PANTHER" id="PTHR23024">
    <property type="entry name" value="ARYLACETAMIDE DEACETYLASE"/>
    <property type="match status" value="1"/>
</dbReference>
<dbReference type="PANTHER" id="PTHR23024:SF429">
    <property type="entry name" value="ALPHA_BETA HYDROLASE FOLD PROTEIN"/>
    <property type="match status" value="1"/>
</dbReference>
<evidence type="ECO:0000256" key="1">
    <source>
        <dbReference type="ARBA" id="ARBA00010515"/>
    </source>
</evidence>
<comment type="similarity">
    <text evidence="1">Belongs to the 'GDXG' lipolytic enzyme family.</text>
</comment>
<feature type="domain" description="Alpha/beta hydrolase fold-3" evidence="2">
    <location>
        <begin position="75"/>
        <end position="281"/>
    </location>
</feature>
<evidence type="ECO:0000259" key="2">
    <source>
        <dbReference type="Pfam" id="PF07859"/>
    </source>
</evidence>
<accession>A0ABQ9MA02</accession>
<evidence type="ECO:0000313" key="4">
    <source>
        <dbReference type="Proteomes" id="UP001174677"/>
    </source>
</evidence>
<dbReference type="Gene3D" id="3.40.50.1820">
    <property type="entry name" value="alpha/beta hydrolase"/>
    <property type="match status" value="1"/>
</dbReference>
<dbReference type="Pfam" id="PF07859">
    <property type="entry name" value="Abhydrolase_3"/>
    <property type="match status" value="1"/>
</dbReference>
<dbReference type="InterPro" id="IPR013094">
    <property type="entry name" value="AB_hydrolase_3"/>
</dbReference>
<protein>
    <recommendedName>
        <fullName evidence="2">Alpha/beta hydrolase fold-3 domain-containing protein</fullName>
    </recommendedName>
</protein>
<evidence type="ECO:0000313" key="3">
    <source>
        <dbReference type="EMBL" id="KAJ9176718.1"/>
    </source>
</evidence>
<dbReference type="InterPro" id="IPR029058">
    <property type="entry name" value="AB_hydrolase_fold"/>
</dbReference>
<name>A0ABQ9MA02_HEVBR</name>